<dbReference type="EnsemblMetazoa" id="CapteT212302">
    <property type="protein sequence ID" value="CapteP212302"/>
    <property type="gene ID" value="CapteG212302"/>
</dbReference>
<dbReference type="EMBL" id="KB293184">
    <property type="protein sequence ID" value="ELU16301.1"/>
    <property type="molecule type" value="Genomic_DNA"/>
</dbReference>
<organism evidence="1">
    <name type="scientific">Capitella teleta</name>
    <name type="common">Polychaete worm</name>
    <dbReference type="NCBI Taxonomy" id="283909"/>
    <lineage>
        <taxon>Eukaryota</taxon>
        <taxon>Metazoa</taxon>
        <taxon>Spiralia</taxon>
        <taxon>Lophotrochozoa</taxon>
        <taxon>Annelida</taxon>
        <taxon>Polychaeta</taxon>
        <taxon>Sedentaria</taxon>
        <taxon>Scolecida</taxon>
        <taxon>Capitellidae</taxon>
        <taxon>Capitella</taxon>
    </lineage>
</organism>
<sequence length="123" mass="13630">MFMEYATEEECNNSRELIQGCNNIPQGRIENLIEEFVPKFLSCVIGVNMGFLSVSDETGIPVTGVYGYPKVLVNFKGVPSWAYACSTLHSELSGTLDKIYLPYSDSMRTISFLASCHGSTKKL</sequence>
<dbReference type="HOGENOM" id="CLU_2017348_0_0_1"/>
<name>R7VJ16_CAPTE</name>
<keyword evidence="3" id="KW-1185">Reference proteome</keyword>
<evidence type="ECO:0000313" key="3">
    <source>
        <dbReference type="Proteomes" id="UP000014760"/>
    </source>
</evidence>
<accession>R7VJ16</accession>
<dbReference type="EMBL" id="AMQN01036837">
    <property type="status" value="NOT_ANNOTATED_CDS"/>
    <property type="molecule type" value="Genomic_DNA"/>
</dbReference>
<protein>
    <submittedName>
        <fullName evidence="1 2">Uncharacterized protein</fullName>
    </submittedName>
</protein>
<dbReference type="AlphaFoldDB" id="R7VJ16"/>
<evidence type="ECO:0000313" key="2">
    <source>
        <dbReference type="EnsemblMetazoa" id="CapteP212302"/>
    </source>
</evidence>
<evidence type="ECO:0000313" key="1">
    <source>
        <dbReference type="EMBL" id="ELU16301.1"/>
    </source>
</evidence>
<reference evidence="2" key="3">
    <citation type="submission" date="2015-06" db="UniProtKB">
        <authorList>
            <consortium name="EnsemblMetazoa"/>
        </authorList>
    </citation>
    <scope>IDENTIFICATION</scope>
</reference>
<reference evidence="1 3" key="2">
    <citation type="journal article" date="2013" name="Nature">
        <title>Insights into bilaterian evolution from three spiralian genomes.</title>
        <authorList>
            <person name="Simakov O."/>
            <person name="Marletaz F."/>
            <person name="Cho S.J."/>
            <person name="Edsinger-Gonzales E."/>
            <person name="Havlak P."/>
            <person name="Hellsten U."/>
            <person name="Kuo D.H."/>
            <person name="Larsson T."/>
            <person name="Lv J."/>
            <person name="Arendt D."/>
            <person name="Savage R."/>
            <person name="Osoegawa K."/>
            <person name="de Jong P."/>
            <person name="Grimwood J."/>
            <person name="Chapman J.A."/>
            <person name="Shapiro H."/>
            <person name="Aerts A."/>
            <person name="Otillar R.P."/>
            <person name="Terry A.Y."/>
            <person name="Boore J.L."/>
            <person name="Grigoriev I.V."/>
            <person name="Lindberg D.R."/>
            <person name="Seaver E.C."/>
            <person name="Weisblat D.A."/>
            <person name="Putnam N.H."/>
            <person name="Rokhsar D.S."/>
        </authorList>
    </citation>
    <scope>NUCLEOTIDE SEQUENCE</scope>
    <source>
        <strain evidence="1 3">I ESC-2004</strain>
    </source>
</reference>
<dbReference type="Proteomes" id="UP000014760">
    <property type="component" value="Unassembled WGS sequence"/>
</dbReference>
<gene>
    <name evidence="1" type="ORF">CAPTEDRAFT_212302</name>
</gene>
<proteinExistence type="predicted"/>
<reference evidence="3" key="1">
    <citation type="submission" date="2012-12" db="EMBL/GenBank/DDBJ databases">
        <authorList>
            <person name="Hellsten U."/>
            <person name="Grimwood J."/>
            <person name="Chapman J.A."/>
            <person name="Shapiro H."/>
            <person name="Aerts A."/>
            <person name="Otillar R.P."/>
            <person name="Terry A.Y."/>
            <person name="Boore J.L."/>
            <person name="Simakov O."/>
            <person name="Marletaz F."/>
            <person name="Cho S.-J."/>
            <person name="Edsinger-Gonzales E."/>
            <person name="Havlak P."/>
            <person name="Kuo D.-H."/>
            <person name="Larsson T."/>
            <person name="Lv J."/>
            <person name="Arendt D."/>
            <person name="Savage R."/>
            <person name="Osoegawa K."/>
            <person name="de Jong P."/>
            <person name="Lindberg D.R."/>
            <person name="Seaver E.C."/>
            <person name="Weisblat D.A."/>
            <person name="Putnam N.H."/>
            <person name="Grigoriev I.V."/>
            <person name="Rokhsar D.S."/>
        </authorList>
    </citation>
    <scope>NUCLEOTIDE SEQUENCE</scope>
    <source>
        <strain evidence="3">I ESC-2004</strain>
    </source>
</reference>